<gene>
    <name evidence="2" type="ORF">K340107D12_58080</name>
</gene>
<dbReference type="SUPFAM" id="SSF55469">
    <property type="entry name" value="FMN-dependent nitroreductase-like"/>
    <property type="match status" value="1"/>
</dbReference>
<dbReference type="Proteomes" id="UP001600941">
    <property type="component" value="Unassembled WGS sequence"/>
</dbReference>
<dbReference type="InterPro" id="IPR052544">
    <property type="entry name" value="Bacteriocin_Proc_Enz"/>
</dbReference>
<name>A0ABQ0C2H6_9FIRM</name>
<dbReference type="NCBIfam" id="TIGR03605">
    <property type="entry name" value="antibiot_sagB"/>
    <property type="match status" value="1"/>
</dbReference>
<comment type="caution">
    <text evidence="2">The sequence shown here is derived from an EMBL/GenBank/DDBJ whole genome shotgun (WGS) entry which is preliminary data.</text>
</comment>
<organism evidence="2 3">
    <name type="scientific">Blautia parvula</name>
    <dbReference type="NCBI Taxonomy" id="2877527"/>
    <lineage>
        <taxon>Bacteria</taxon>
        <taxon>Bacillati</taxon>
        <taxon>Bacillota</taxon>
        <taxon>Clostridia</taxon>
        <taxon>Lachnospirales</taxon>
        <taxon>Lachnospiraceae</taxon>
        <taxon>Blautia</taxon>
    </lineage>
</organism>
<dbReference type="InterPro" id="IPR029479">
    <property type="entry name" value="Nitroreductase"/>
</dbReference>
<dbReference type="EMBL" id="BAABZQ010000001">
    <property type="protein sequence ID" value="GAA6502992.1"/>
    <property type="molecule type" value="Genomic_DNA"/>
</dbReference>
<accession>A0ABQ0C2H6</accession>
<evidence type="ECO:0000313" key="3">
    <source>
        <dbReference type="Proteomes" id="UP001600941"/>
    </source>
</evidence>
<dbReference type="PANTHER" id="PTHR43745:SF2">
    <property type="entry name" value="NITROREDUCTASE MJ1384-RELATED"/>
    <property type="match status" value="1"/>
</dbReference>
<evidence type="ECO:0000259" key="1">
    <source>
        <dbReference type="Pfam" id="PF00881"/>
    </source>
</evidence>
<dbReference type="InterPro" id="IPR000415">
    <property type="entry name" value="Nitroreductase-like"/>
</dbReference>
<dbReference type="PANTHER" id="PTHR43745">
    <property type="entry name" value="NITROREDUCTASE MJ1384-RELATED"/>
    <property type="match status" value="1"/>
</dbReference>
<feature type="domain" description="Nitroreductase" evidence="1">
    <location>
        <begin position="69"/>
        <end position="239"/>
    </location>
</feature>
<evidence type="ECO:0000313" key="2">
    <source>
        <dbReference type="EMBL" id="GAA6502992.1"/>
    </source>
</evidence>
<dbReference type="Pfam" id="PF00881">
    <property type="entry name" value="Nitroreductase"/>
    <property type="match status" value="1"/>
</dbReference>
<proteinExistence type="predicted"/>
<reference evidence="2 3" key="1">
    <citation type="submission" date="2024-04" db="EMBL/GenBank/DDBJ databases">
        <title>Defined microbial consortia suppress multidrug-resistant proinflammatory Enterobacteriaceae via ecological control.</title>
        <authorList>
            <person name="Furuichi M."/>
            <person name="Kawaguchi T."/>
            <person name="Pust M."/>
            <person name="Yasuma K."/>
            <person name="Plichta D."/>
            <person name="Hasegawa N."/>
            <person name="Ohya T."/>
            <person name="Bhattarai S."/>
            <person name="Sasajima S."/>
            <person name="Aoto Y."/>
            <person name="Tuganbaev T."/>
            <person name="Yaginuma M."/>
            <person name="Ueda M."/>
            <person name="Okahashi N."/>
            <person name="Amafuji K."/>
            <person name="Kiridooshi Y."/>
            <person name="Sugita K."/>
            <person name="Strazar M."/>
            <person name="Skelly A."/>
            <person name="Suda W."/>
            <person name="Hattori M."/>
            <person name="Nakamoto N."/>
            <person name="Caballero S."/>
            <person name="Norman J."/>
            <person name="Olle B."/>
            <person name="Tanoue T."/>
            <person name="Arita M."/>
            <person name="Bucci V."/>
            <person name="Atarashi K."/>
            <person name="Xavier R."/>
            <person name="Honda K."/>
        </authorList>
    </citation>
    <scope>NUCLEOTIDE SEQUENCE [LARGE SCALE GENOMIC DNA]</scope>
    <source>
        <strain evidence="3">k34-0107-D12</strain>
    </source>
</reference>
<dbReference type="Gene3D" id="3.40.109.10">
    <property type="entry name" value="NADH Oxidase"/>
    <property type="match status" value="1"/>
</dbReference>
<dbReference type="InterPro" id="IPR020051">
    <property type="entry name" value="SagB-type_dehydrogenase"/>
</dbReference>
<sequence length="264" mass="29406">MKDETKYKIMQNRELLKAYNVSDVNAEATDQEQKLAAAPYVKDKRGGEIITLTTDFDGIAGSMDLYGLLKNRVSRRKYSSEALTLRELSFLLWATQGIRKVVGKNNFATFRNVPSAGSRHAFETYLFVSHVDGLDKGIYHYLPMEHALEVWDGRQDFEEELTHALCGQRFAASAPVTFVWSAVPYRMEWRYGLKAHKYILLDAGHVCENLYLACEAVGCGTCAIGAYDQDALDELLGFAPGPSAETDYECAVYAAGVGKAVTEE</sequence>
<protein>
    <submittedName>
        <fullName evidence="2">SagB/ThcOx family dehydrogenase</fullName>
    </submittedName>
</protein>
<dbReference type="RefSeq" id="WP_052099623.1">
    <property type="nucleotide sequence ID" value="NZ_BAABZQ010000001.1"/>
</dbReference>
<keyword evidence="3" id="KW-1185">Reference proteome</keyword>
<dbReference type="CDD" id="cd02142">
    <property type="entry name" value="McbC_SagB-like_oxidoreductase"/>
    <property type="match status" value="1"/>
</dbReference>